<evidence type="ECO:0000256" key="2">
    <source>
        <dbReference type="SAM" id="SignalP"/>
    </source>
</evidence>
<dbReference type="STRING" id="28045.AWB95_14375"/>
<accession>A0A1X1RQB6</accession>
<evidence type="ECO:0000313" key="3">
    <source>
        <dbReference type="EMBL" id="ORV11068.1"/>
    </source>
</evidence>
<name>A0A1X1RQB6_MYCCE</name>
<feature type="compositionally biased region" description="Basic and acidic residues" evidence="1">
    <location>
        <begin position="85"/>
        <end position="94"/>
    </location>
</feature>
<dbReference type="Pfam" id="PF08310">
    <property type="entry name" value="LGFP"/>
    <property type="match status" value="2"/>
</dbReference>
<dbReference type="AlphaFoldDB" id="A0A1X1RQB6"/>
<dbReference type="InterPro" id="IPR013207">
    <property type="entry name" value="LGFP"/>
</dbReference>
<dbReference type="EMBL" id="LQOM01000031">
    <property type="protein sequence ID" value="ORV11068.1"/>
    <property type="molecule type" value="Genomic_DNA"/>
</dbReference>
<gene>
    <name evidence="3" type="ORF">AWB95_14375</name>
</gene>
<evidence type="ECO:0008006" key="5">
    <source>
        <dbReference type="Google" id="ProtNLM"/>
    </source>
</evidence>
<comment type="caution">
    <text evidence="3">The sequence shown here is derived from an EMBL/GenBank/DDBJ whole genome shotgun (WGS) entry which is preliminary data.</text>
</comment>
<feature type="region of interest" description="Disordered" evidence="1">
    <location>
        <begin position="29"/>
        <end position="109"/>
    </location>
</feature>
<dbReference type="PROSITE" id="PS51257">
    <property type="entry name" value="PROKAR_LIPOPROTEIN"/>
    <property type="match status" value="1"/>
</dbReference>
<proteinExistence type="predicted"/>
<keyword evidence="4" id="KW-1185">Reference proteome</keyword>
<dbReference type="Proteomes" id="UP000193907">
    <property type="component" value="Unassembled WGS sequence"/>
</dbReference>
<feature type="compositionally biased region" description="Low complexity" evidence="1">
    <location>
        <begin position="34"/>
        <end position="63"/>
    </location>
</feature>
<dbReference type="RefSeq" id="WP_062541111.1">
    <property type="nucleotide sequence ID" value="NZ_BBUN01000322.1"/>
</dbReference>
<feature type="chain" id="PRO_5038420764" description="Esterase" evidence="2">
    <location>
        <begin position="27"/>
        <end position="183"/>
    </location>
</feature>
<evidence type="ECO:0000256" key="1">
    <source>
        <dbReference type="SAM" id="MobiDB-lite"/>
    </source>
</evidence>
<sequence length="183" mass="19012">MRAITKRTAAISAAIAVIALMGVGCAEKKEKAGETTSSATSSVSSSAAAAPSTTAESAAPSSTQIAGANGTEYTVEGPILAKYESLSEKDRKDLGAPTGNEQKNPDGGVYQQFDGGVIVHKTQSYVVWGKIRDKWNELGGSQGKLGYPTSDEVDTPDGGKKSTFEHGTITWKPGDEQATVVEQ</sequence>
<feature type="signal peptide" evidence="2">
    <location>
        <begin position="1"/>
        <end position="26"/>
    </location>
</feature>
<keyword evidence="2" id="KW-0732">Signal</keyword>
<organism evidence="3 4">
    <name type="scientific">Mycobacterium celatum</name>
    <dbReference type="NCBI Taxonomy" id="28045"/>
    <lineage>
        <taxon>Bacteria</taxon>
        <taxon>Bacillati</taxon>
        <taxon>Actinomycetota</taxon>
        <taxon>Actinomycetes</taxon>
        <taxon>Mycobacteriales</taxon>
        <taxon>Mycobacteriaceae</taxon>
        <taxon>Mycobacterium</taxon>
    </lineage>
</organism>
<evidence type="ECO:0000313" key="4">
    <source>
        <dbReference type="Proteomes" id="UP000193907"/>
    </source>
</evidence>
<feature type="region of interest" description="Disordered" evidence="1">
    <location>
        <begin position="140"/>
        <end position="183"/>
    </location>
</feature>
<protein>
    <recommendedName>
        <fullName evidence="5">Esterase</fullName>
    </recommendedName>
</protein>
<reference evidence="3 4" key="1">
    <citation type="submission" date="2016-01" db="EMBL/GenBank/DDBJ databases">
        <title>The new phylogeny of the genus Mycobacterium.</title>
        <authorList>
            <person name="Tarcisio F."/>
            <person name="Conor M."/>
            <person name="Antonella G."/>
            <person name="Elisabetta G."/>
            <person name="Giulia F.S."/>
            <person name="Sara T."/>
            <person name="Anna F."/>
            <person name="Clotilde B."/>
            <person name="Roberto B."/>
            <person name="Veronica D.S."/>
            <person name="Fabio R."/>
            <person name="Monica P."/>
            <person name="Olivier J."/>
            <person name="Enrico T."/>
            <person name="Nicola S."/>
        </authorList>
    </citation>
    <scope>NUCLEOTIDE SEQUENCE [LARGE SCALE GENOMIC DNA]</scope>
    <source>
        <strain evidence="3 4">DSM 44243</strain>
    </source>
</reference>